<dbReference type="AlphaFoldDB" id="A0A6N3HK00"/>
<dbReference type="InterPro" id="IPR029058">
    <property type="entry name" value="AB_hydrolase_fold"/>
</dbReference>
<reference evidence="2" key="1">
    <citation type="submission" date="2019-11" db="EMBL/GenBank/DDBJ databases">
        <authorList>
            <person name="Feng L."/>
        </authorList>
    </citation>
    <scope>NUCLEOTIDE SEQUENCE</scope>
    <source>
        <strain evidence="2">ChathewayiLFYP18</strain>
    </source>
</reference>
<dbReference type="GO" id="GO:0017171">
    <property type="term" value="F:serine hydrolase activity"/>
    <property type="evidence" value="ECO:0007669"/>
    <property type="project" value="TreeGrafter"/>
</dbReference>
<accession>A0A6N3HK00</accession>
<dbReference type="SUPFAM" id="SSF53474">
    <property type="entry name" value="alpha/beta-Hydrolases"/>
    <property type="match status" value="1"/>
</dbReference>
<proteinExistence type="predicted"/>
<dbReference type="Pfam" id="PF00561">
    <property type="entry name" value="Abhydrolase_1"/>
    <property type="match status" value="1"/>
</dbReference>
<dbReference type="PANTHER" id="PTHR46331:SF2">
    <property type="entry name" value="VALACYCLOVIR HYDROLASE"/>
    <property type="match status" value="1"/>
</dbReference>
<dbReference type="PANTHER" id="PTHR46331">
    <property type="entry name" value="VALACYCLOVIR HYDROLASE"/>
    <property type="match status" value="1"/>
</dbReference>
<organism evidence="2">
    <name type="scientific">Hungatella hathewayi</name>
    <dbReference type="NCBI Taxonomy" id="154046"/>
    <lineage>
        <taxon>Bacteria</taxon>
        <taxon>Bacillati</taxon>
        <taxon>Bacillota</taxon>
        <taxon>Clostridia</taxon>
        <taxon>Lachnospirales</taxon>
        <taxon>Lachnospiraceae</taxon>
        <taxon>Hungatella</taxon>
    </lineage>
</organism>
<evidence type="ECO:0000259" key="1">
    <source>
        <dbReference type="Pfam" id="PF00561"/>
    </source>
</evidence>
<protein>
    <submittedName>
        <fullName evidence="2">Sigma factor SigB regulation protein RsbQ</fullName>
    </submittedName>
</protein>
<dbReference type="RefSeq" id="WP_156833790.1">
    <property type="nucleotide sequence ID" value="NZ_CACRUH010000070.1"/>
</dbReference>
<sequence length="253" mass="28300">MELHVNGVKLYYRVSGHGPAVILVHGNGEDHSIFDETAALLSCDYTVYALDSRGHGKSSAVETLGYQNMADDVASFIRKLDIRKPVFCGFSDGAIIGMLVAEQNPGLLSKLILCGGNAYPQGIKEKWFQLFRLISHFDRDPKIRMMLVEPQITEEELKRIEEPVLILAGENDMIKEEHTRYLASKIPDSRLVILPGENHGSYVVHSRKLYHLIKKFLAEKFQAEKFPAKKFPAEKFPADLTGKYGQGGTAHAD</sequence>
<dbReference type="Gene3D" id="3.40.50.1820">
    <property type="entry name" value="alpha/beta hydrolase"/>
    <property type="match status" value="1"/>
</dbReference>
<feature type="domain" description="AB hydrolase-1" evidence="1">
    <location>
        <begin position="19"/>
        <end position="125"/>
    </location>
</feature>
<dbReference type="EMBL" id="CACRUH010000070">
    <property type="protein sequence ID" value="VYU76721.1"/>
    <property type="molecule type" value="Genomic_DNA"/>
</dbReference>
<name>A0A6N3HK00_9FIRM</name>
<gene>
    <name evidence="2" type="primary">rsbQ</name>
    <name evidence="2" type="ORF">CHLFYP18_02675</name>
</gene>
<dbReference type="InterPro" id="IPR000073">
    <property type="entry name" value="AB_hydrolase_1"/>
</dbReference>
<evidence type="ECO:0000313" key="2">
    <source>
        <dbReference type="EMBL" id="VYU76721.1"/>
    </source>
</evidence>